<reference evidence="20 22" key="1">
    <citation type="journal article" date="2014" name="BMC Genomics">
        <title>Genome sequence of Anopheles sinensis provides insight into genetics basis of mosquito competence for malaria parasites.</title>
        <authorList>
            <person name="Zhou D."/>
            <person name="Zhang D."/>
            <person name="Ding G."/>
            <person name="Shi L."/>
            <person name="Hou Q."/>
            <person name="Ye Y."/>
            <person name="Xu Y."/>
            <person name="Zhou H."/>
            <person name="Xiong C."/>
            <person name="Li S."/>
            <person name="Yu J."/>
            <person name="Hong S."/>
            <person name="Yu X."/>
            <person name="Zou P."/>
            <person name="Chen C."/>
            <person name="Chang X."/>
            <person name="Wang W."/>
            <person name="Lv Y."/>
            <person name="Sun Y."/>
            <person name="Ma L."/>
            <person name="Shen B."/>
            <person name="Zhu C."/>
        </authorList>
    </citation>
    <scope>NUCLEOTIDE SEQUENCE [LARGE SCALE GENOMIC DNA]</scope>
</reference>
<dbReference type="Pfam" id="PF21014">
    <property type="entry name" value="Slowpoke_C"/>
    <property type="match status" value="1"/>
</dbReference>
<keyword evidence="9" id="KW-0460">Magnesium</keyword>
<dbReference type="FunFam" id="3.40.50.720:FF:000005">
    <property type="entry name" value="calcium-activated potassium channel subunit alpha-1 isoform X6"/>
    <property type="match status" value="1"/>
</dbReference>
<evidence type="ECO:0000256" key="10">
    <source>
        <dbReference type="ARBA" id="ARBA00022882"/>
    </source>
</evidence>
<feature type="transmembrane region" description="Helical" evidence="18">
    <location>
        <begin position="147"/>
        <end position="166"/>
    </location>
</feature>
<dbReference type="PANTHER" id="PTHR10027">
    <property type="entry name" value="CALCIUM-ACTIVATED POTASSIUM CHANNEL ALPHA CHAIN"/>
    <property type="match status" value="1"/>
</dbReference>
<keyword evidence="2" id="KW-0813">Transport</keyword>
<dbReference type="Proteomes" id="UP000030765">
    <property type="component" value="Unassembled WGS sequence"/>
</dbReference>
<dbReference type="VEuPathDB" id="VectorBase:ASIS017792"/>
<feature type="transmembrane region" description="Helical" evidence="18">
    <location>
        <begin position="231"/>
        <end position="252"/>
    </location>
</feature>
<dbReference type="InterPro" id="IPR005821">
    <property type="entry name" value="Ion_trans_dom"/>
</dbReference>
<keyword evidence="5 18" id="KW-0812">Transmembrane</keyword>
<feature type="region of interest" description="Disordered" evidence="17">
    <location>
        <begin position="1125"/>
        <end position="1156"/>
    </location>
</feature>
<evidence type="ECO:0000256" key="18">
    <source>
        <dbReference type="SAM" id="Phobius"/>
    </source>
</evidence>
<dbReference type="GO" id="GO:0045211">
    <property type="term" value="C:postsynaptic membrane"/>
    <property type="evidence" value="ECO:0007669"/>
    <property type="project" value="TreeGrafter"/>
</dbReference>
<dbReference type="PROSITE" id="PS51201">
    <property type="entry name" value="RCK_N"/>
    <property type="match status" value="2"/>
</dbReference>
<dbReference type="GO" id="GO:0034702">
    <property type="term" value="C:monoatomic ion channel complex"/>
    <property type="evidence" value="ECO:0007669"/>
    <property type="project" value="UniProtKB-KW"/>
</dbReference>
<feature type="region of interest" description="Disordered" evidence="17">
    <location>
        <begin position="692"/>
        <end position="732"/>
    </location>
</feature>
<dbReference type="STRING" id="74873.A0A084WR30"/>
<evidence type="ECO:0000259" key="19">
    <source>
        <dbReference type="PROSITE" id="PS51201"/>
    </source>
</evidence>
<dbReference type="AlphaFoldDB" id="A0A084WR30"/>
<dbReference type="InterPro" id="IPR003148">
    <property type="entry name" value="RCK_N"/>
</dbReference>
<keyword evidence="3" id="KW-1003">Cell membrane</keyword>
<dbReference type="VEuPathDB" id="VectorBase:ASIC020929"/>
<proteinExistence type="predicted"/>
<evidence type="ECO:0000256" key="6">
    <source>
        <dbReference type="ARBA" id="ARBA00022723"/>
    </source>
</evidence>
<evidence type="ECO:0000256" key="5">
    <source>
        <dbReference type="ARBA" id="ARBA00022692"/>
    </source>
</evidence>
<dbReference type="GO" id="GO:0046872">
    <property type="term" value="F:metal ion binding"/>
    <property type="evidence" value="ECO:0007669"/>
    <property type="project" value="UniProtKB-KW"/>
</dbReference>
<dbReference type="SUPFAM" id="SSF81324">
    <property type="entry name" value="Voltage-gated potassium channels"/>
    <property type="match status" value="1"/>
</dbReference>
<feature type="transmembrane region" description="Helical" evidence="18">
    <location>
        <begin position="267"/>
        <end position="286"/>
    </location>
</feature>
<gene>
    <name evidence="20" type="ORF">ZHAS_00020929</name>
</gene>
<keyword evidence="12 18" id="KW-1133">Transmembrane helix</keyword>
<dbReference type="InterPro" id="IPR047871">
    <property type="entry name" value="K_chnl_Slo-like"/>
</dbReference>
<dbReference type="PRINTS" id="PR00169">
    <property type="entry name" value="KCHANNEL"/>
</dbReference>
<organism evidence="20">
    <name type="scientific">Anopheles sinensis</name>
    <name type="common">Mosquito</name>
    <dbReference type="NCBI Taxonomy" id="74873"/>
    <lineage>
        <taxon>Eukaryota</taxon>
        <taxon>Metazoa</taxon>
        <taxon>Ecdysozoa</taxon>
        <taxon>Arthropoda</taxon>
        <taxon>Hexapoda</taxon>
        <taxon>Insecta</taxon>
        <taxon>Pterygota</taxon>
        <taxon>Neoptera</taxon>
        <taxon>Endopterygota</taxon>
        <taxon>Diptera</taxon>
        <taxon>Nematocera</taxon>
        <taxon>Culicoidea</taxon>
        <taxon>Culicidae</taxon>
        <taxon>Anophelinae</taxon>
        <taxon>Anopheles</taxon>
    </lineage>
</organism>
<evidence type="ECO:0000256" key="14">
    <source>
        <dbReference type="ARBA" id="ARBA00023136"/>
    </source>
</evidence>
<name>A0A084WR30_ANOSI</name>
<feature type="transmembrane region" description="Helical" evidence="18">
    <location>
        <begin position="298"/>
        <end position="318"/>
    </location>
</feature>
<dbReference type="PANTHER" id="PTHR10027:SF33">
    <property type="entry name" value="CALCIUM-ACTIVATED POTASSIUM CHANNEL SUBUNIT ALPHA-1-RELATED"/>
    <property type="match status" value="1"/>
</dbReference>
<dbReference type="Pfam" id="PF22614">
    <property type="entry name" value="Slo-like_RCK"/>
    <property type="match status" value="2"/>
</dbReference>
<keyword evidence="10" id="KW-0851">Voltage-gated channel</keyword>
<evidence type="ECO:0000256" key="16">
    <source>
        <dbReference type="ARBA" id="ARBA00029579"/>
    </source>
</evidence>
<evidence type="ECO:0000256" key="8">
    <source>
        <dbReference type="ARBA" id="ARBA00022837"/>
    </source>
</evidence>
<evidence type="ECO:0000256" key="17">
    <source>
        <dbReference type="SAM" id="MobiDB-lite"/>
    </source>
</evidence>
<dbReference type="SUPFAM" id="SSF51735">
    <property type="entry name" value="NAD(P)-binding Rossmann-fold domains"/>
    <property type="match status" value="1"/>
</dbReference>
<dbReference type="FunFam" id="1.10.287.70:FF:000015">
    <property type="entry name" value="Calcium-activated potassium channel subunit alpha-1 isoform X7"/>
    <property type="match status" value="1"/>
</dbReference>
<dbReference type="InterPro" id="IPR003929">
    <property type="entry name" value="K_chnl_BK_asu"/>
</dbReference>
<protein>
    <recommendedName>
        <fullName evidence="16">BK channel</fullName>
    </recommendedName>
</protein>
<dbReference type="Pfam" id="PF00520">
    <property type="entry name" value="Ion_trans"/>
    <property type="match status" value="1"/>
</dbReference>
<dbReference type="EMBL" id="ATLV01025909">
    <property type="status" value="NOT_ANNOTATED_CDS"/>
    <property type="molecule type" value="Genomic_DNA"/>
</dbReference>
<keyword evidence="8" id="KW-0106">Calcium</keyword>
<keyword evidence="22" id="KW-1185">Reference proteome</keyword>
<sequence length="1156" mass="129142">MSGCDEEQSVLTTELPPTDLDDCLKVRKWWCFLLSSIFTFLAGLLAVLLWRAFAFLCCRKEPELAPNDPKQKEQKASRQGKQDFEGTFMTEAKDWAGELISGQTTTGRILVVLVFILSIASLIIYFIDASNEEVERCQPWSDNITQQIDLAFNIFFMVYFFIRFIAASDKFWFMLEMYSFVDYFTIPPSFVSIYLDRTWIGLRFLRALRLMTVPDILQYLNILKTSSSIRLAQLVSIFISVWLTAAGIIHLLENSGDPLEFNNPQQLSYWTCVYFLIVTMSTVGYGDVYCETVLGRTFLVFFLLVGLAIFASCIPEIIDLIGTRPKYGGTLKNERGRRHIVVCGHITYESVSHFLKDFLHEDREDVDVEVVFLHRKPPDLELEGLFKRHFTTVEFFQGTIMSPIDLQRVKVHEADACLVLANKYCQDPDAEDAANIMRVISIKNYSDDIRVIIQSMQYHNKAYLLNIPSWDWKQGDDVICLAELKLGFIAQSCLAPGFSTMMANLFAMRSFKTSPDMQVWTNDYLRGTGMEMYTETLSPSFIGMPFAQATELCFTKLKLLLLAIEIKGGEEGNDSKISINPRGAKILANTQGFFIAQSADEVKRAWFYCKACHDDIKDETLIKKCKCKNLCSCIPLRLALLWPFCGPVGKVHCFSHTFVLCLYHPPLNIVINRNRRSNVSISGSNQMLNSTKQVNKVKPNVNRQPPDNLMSPSTYNRPTSRGSGSGAQSQNGVTLQAGIADDQSKDFDFEKTEMKYDSTGMFHWSPAKSLEECILDRNQAAMTVLNGHVVVCLFADPDSPLIGLRNLVMPLRASNFHYHELKHVVIVGSVEYIRREWKMLQNLPKISVLNGSPLSRADLRAVNVNLCDMCCILSAKVPSNDDPTLADKEAILASLNIKAMTFDDTIGVLSQRGSEADNLTPVGSPIVLQRRGSVYGANVPMITELVNDSNVQFLDQDDDDDPDTELYLTQPFACGTAFAVSVLDSLMSTTYFNQNALTLIRSLITGGATPELELILAEGAGLRGGYSTPESLSNRDRCRVGQISLYDGPLAQFGEAGKYGDLFVAALKSYGMLCIGLYRFRDTSSSCDASSKRYVITNPPDDFSLLPTDQVFVLMQFDPGLEYKPATVRGPSGGGRNQNSQAAGVGGGGSNKDDNS</sequence>
<keyword evidence="15" id="KW-0407">Ion channel</keyword>
<keyword evidence="7" id="KW-0631">Potassium channel</keyword>
<comment type="subcellular location">
    <subcellularLocation>
        <location evidence="1">Cell membrane</location>
        <topology evidence="1">Multi-pass membrane protein</topology>
    </subcellularLocation>
</comment>
<evidence type="ECO:0000256" key="2">
    <source>
        <dbReference type="ARBA" id="ARBA00022448"/>
    </source>
</evidence>
<evidence type="ECO:0000256" key="7">
    <source>
        <dbReference type="ARBA" id="ARBA00022826"/>
    </source>
</evidence>
<evidence type="ECO:0000313" key="22">
    <source>
        <dbReference type="Proteomes" id="UP000030765"/>
    </source>
</evidence>
<dbReference type="Gene3D" id="1.10.287.70">
    <property type="match status" value="1"/>
</dbReference>
<dbReference type="OrthoDB" id="10035564at2759"/>
<dbReference type="EMBL" id="ATLV01025908">
    <property type="status" value="NOT_ANNOTATED_CDS"/>
    <property type="molecule type" value="Genomic_DNA"/>
</dbReference>
<evidence type="ECO:0000256" key="13">
    <source>
        <dbReference type="ARBA" id="ARBA00023065"/>
    </source>
</evidence>
<evidence type="ECO:0000256" key="12">
    <source>
        <dbReference type="ARBA" id="ARBA00022989"/>
    </source>
</evidence>
<keyword evidence="4" id="KW-0633">Potassium transport</keyword>
<dbReference type="EMBL" id="KE525402">
    <property type="protein sequence ID" value="KFB52674.1"/>
    <property type="molecule type" value="Genomic_DNA"/>
</dbReference>
<evidence type="ECO:0000256" key="4">
    <source>
        <dbReference type="ARBA" id="ARBA00022538"/>
    </source>
</evidence>
<dbReference type="InterPro" id="IPR048735">
    <property type="entry name" value="Slowpoke-like_C"/>
</dbReference>
<feature type="compositionally biased region" description="Polar residues" evidence="17">
    <location>
        <begin position="701"/>
        <end position="732"/>
    </location>
</feature>
<reference evidence="21" key="2">
    <citation type="submission" date="2020-05" db="UniProtKB">
        <authorList>
            <consortium name="EnsemblMetazoa"/>
        </authorList>
    </citation>
    <scope>IDENTIFICATION</scope>
</reference>
<dbReference type="PRINTS" id="PR01449">
    <property type="entry name" value="BKCHANNELA"/>
</dbReference>
<keyword evidence="11" id="KW-0630">Potassium</keyword>
<evidence type="ECO:0000256" key="1">
    <source>
        <dbReference type="ARBA" id="ARBA00004651"/>
    </source>
</evidence>
<dbReference type="EnsemblMetazoa" id="ASIC020929-RA">
    <property type="protein sequence ID" value="ASIC020929-PA"/>
    <property type="gene ID" value="ASIC020929"/>
</dbReference>
<dbReference type="Pfam" id="PF03493">
    <property type="entry name" value="BK_channel_a"/>
    <property type="match status" value="1"/>
</dbReference>
<dbReference type="VEuPathDB" id="VectorBase:ASIS009642"/>
<evidence type="ECO:0000256" key="3">
    <source>
        <dbReference type="ARBA" id="ARBA00022475"/>
    </source>
</evidence>
<keyword evidence="14 18" id="KW-0472">Membrane</keyword>
<dbReference type="InterPro" id="IPR036291">
    <property type="entry name" value="NAD(P)-bd_dom_sf"/>
</dbReference>
<evidence type="ECO:0000256" key="9">
    <source>
        <dbReference type="ARBA" id="ARBA00022842"/>
    </source>
</evidence>
<evidence type="ECO:0000256" key="11">
    <source>
        <dbReference type="ARBA" id="ARBA00022958"/>
    </source>
</evidence>
<dbReference type="Gene3D" id="3.40.50.720">
    <property type="entry name" value="NAD(P)-binding Rossmann-like Domain"/>
    <property type="match status" value="2"/>
</dbReference>
<feature type="domain" description="RCK N-terminal" evidence="19">
    <location>
        <begin position="786"/>
        <end position="929"/>
    </location>
</feature>
<keyword evidence="6" id="KW-0479">Metal-binding</keyword>
<evidence type="ECO:0000313" key="21">
    <source>
        <dbReference type="EnsemblMetazoa" id="ASIC020929-PA"/>
    </source>
</evidence>
<evidence type="ECO:0000313" key="20">
    <source>
        <dbReference type="EMBL" id="KFB52674.1"/>
    </source>
</evidence>
<feature type="domain" description="RCK N-terminal" evidence="19">
    <location>
        <begin position="337"/>
        <end position="479"/>
    </location>
</feature>
<dbReference type="OMA" id="YWCKQCH"/>
<feature type="transmembrane region" description="Helical" evidence="18">
    <location>
        <begin position="29"/>
        <end position="50"/>
    </location>
</feature>
<evidence type="ECO:0000256" key="15">
    <source>
        <dbReference type="ARBA" id="ARBA00023303"/>
    </source>
</evidence>
<keyword evidence="13" id="KW-0406">Ion transport</keyword>
<feature type="transmembrane region" description="Helical" evidence="18">
    <location>
        <begin position="109"/>
        <end position="127"/>
    </location>
</feature>
<dbReference type="GO" id="GO:0060072">
    <property type="term" value="F:large conductance calcium-activated potassium channel activity"/>
    <property type="evidence" value="ECO:0007669"/>
    <property type="project" value="TreeGrafter"/>
</dbReference>
<dbReference type="EMBL" id="ATLV01025910">
    <property type="status" value="NOT_ANNOTATED_CDS"/>
    <property type="molecule type" value="Genomic_DNA"/>
</dbReference>
<accession>A0A084WR30</accession>